<feature type="region of interest" description="Disordered" evidence="2">
    <location>
        <begin position="442"/>
        <end position="462"/>
    </location>
</feature>
<dbReference type="GeneID" id="301200801"/>
<organism evidence="4 5">
    <name type="scientific">Bacillus pretiosus</name>
    <dbReference type="NCBI Taxonomy" id="2983392"/>
    <lineage>
        <taxon>Bacteria</taxon>
        <taxon>Bacillati</taxon>
        <taxon>Bacillota</taxon>
        <taxon>Bacilli</taxon>
        <taxon>Bacillales</taxon>
        <taxon>Bacillaceae</taxon>
        <taxon>Bacillus</taxon>
    </lineage>
</organism>
<comment type="caution">
    <text evidence="4">The sequence shown here is derived from an EMBL/GenBank/DDBJ whole genome shotgun (WGS) entry which is preliminary data.</text>
</comment>
<dbReference type="Pfam" id="PF06605">
    <property type="entry name" value="Prophage_tail"/>
    <property type="match status" value="1"/>
</dbReference>
<accession>A0ABT3F0A6</accession>
<evidence type="ECO:0000259" key="3">
    <source>
        <dbReference type="Pfam" id="PF06605"/>
    </source>
</evidence>
<dbReference type="InterPro" id="IPR007119">
    <property type="entry name" value="Phage_tail_spike_N"/>
</dbReference>
<evidence type="ECO:0000313" key="4">
    <source>
        <dbReference type="EMBL" id="MCW1241940.1"/>
    </source>
</evidence>
<name>A0ABT3F0A6_9BACI</name>
<dbReference type="InterPro" id="IPR010572">
    <property type="entry name" value="Tail_dom"/>
</dbReference>
<dbReference type="EMBL" id="JAOXJG010000026">
    <property type="protein sequence ID" value="MCW1241940.1"/>
    <property type="molecule type" value="Genomic_DNA"/>
</dbReference>
<feature type="coiled-coil region" evidence="1">
    <location>
        <begin position="691"/>
        <end position="738"/>
    </location>
</feature>
<gene>
    <name evidence="4" type="ORF">NGM45_23220</name>
</gene>
<proteinExistence type="predicted"/>
<protein>
    <submittedName>
        <fullName evidence="4">Phage tail protein</fullName>
    </submittedName>
</protein>
<dbReference type="NCBIfam" id="TIGR01665">
    <property type="entry name" value="put_anti_recept"/>
    <property type="match status" value="1"/>
</dbReference>
<evidence type="ECO:0000256" key="1">
    <source>
        <dbReference type="SAM" id="Coils"/>
    </source>
</evidence>
<feature type="domain" description="Tail spike" evidence="3">
    <location>
        <begin position="109"/>
        <end position="374"/>
    </location>
</feature>
<reference evidence="4" key="1">
    <citation type="submission" date="2022-10" db="EMBL/GenBank/DDBJ databases">
        <title>De novo draft assembly of the Pseudomonas pretiosus genome isolated from the plants rhizorohere.</title>
        <authorList>
            <person name="Robas M."/>
            <person name="Fernandez V.M."/>
            <person name="Provanza A."/>
            <person name="Jimenez P.A."/>
        </authorList>
    </citation>
    <scope>NUCLEOTIDE SEQUENCE</scope>
    <source>
        <strain evidence="4">SAICEU11T</strain>
    </source>
</reference>
<evidence type="ECO:0000256" key="2">
    <source>
        <dbReference type="SAM" id="MobiDB-lite"/>
    </source>
</evidence>
<dbReference type="RefSeq" id="WP_264462845.1">
    <property type="nucleotide sequence ID" value="NZ_JAOXJG010000026.1"/>
</dbReference>
<feature type="coiled-coil region" evidence="1">
    <location>
        <begin position="635"/>
        <end position="662"/>
    </location>
</feature>
<keyword evidence="1" id="KW-0175">Coiled coil</keyword>
<dbReference type="Gene3D" id="2.60.120.260">
    <property type="entry name" value="Galactose-binding domain-like"/>
    <property type="match status" value="2"/>
</dbReference>
<keyword evidence="5" id="KW-1185">Reference proteome</keyword>
<dbReference type="Proteomes" id="UP001060566">
    <property type="component" value="Unassembled WGS sequence"/>
</dbReference>
<sequence>MANIKTNNMIIVTDPYGRQKTILTNYLPKTPKFFEDGHLEQLDGLLTYQFSTLASDPATAHLIAGNNVIVRNKDRKLILFTIIRTREERRDGKYVRTVFAENAAIDDLYNHIVDGEELRAVSAQDAATKVLAGTGWQLGMIDYAGLQNVNLHEYPTALAALHQIRDQFGFEMEFTVSFIGTQVREKFVHLIKKRGNNTGKRFTFGKDLTGVTRQVDRSDIATAIIPIGKADENGKHLTIEAFENIHDGYVSPKGQKWVGDDRAMQLYGKGGKHLFKRLDLSGVENEYELMKAAVEELKRVKQPRATYEMSCLLLESLTGYEHEKVRLGDTILVKDTTFDPVLAVQARVISIYRSYTDPSKDYVVLGEFVPLVIDKNKQIEAIQQTINQNMTKWEQGGEVVLKSPNEPVKSKRTPDMLWLDTSAQPNVMKRWDAENNRWVNASATTPEEIGAETPKGAQDKANKAEETAIAEAAEDAAIKAKTAEDKAIEVAEEMDEEIKIELKSYVEGLAEEVEAEVKKHADKKAEDAELNAKLFAEGYAEKEWHYGETPPEDLKQIWFDMSSTPNKIRKYNEKTKQWEAASPTSPKDIGAADQKEVIDAANKARDAAIAEAKTEAGKAKDAAIMEAKQLDESILTESKRVAKEAEDAAKGHTNEVTKQVEEALKKDSQDKANAAKEGALSEADTRILAARQEAEKNAKAEADKLAKAEAKKAQDAAAADAKKKADAAQKAAEDKAAKELADRIAGLSNVGRNLLLGTKGKTHVVKDGAAINHTYFTFVDNAIKDIQGKPLTVSLKMSGKVATIGTTNPWVGMEVRVDYVDGTSQYISGRGEKIIKPNVEYNRLLLSGTGTIFDKPIKSLSAYALARDFTGGTITLEEFKVGIGTMATDYDQPREEELQEVRDTIGSASGQNLALNSAAKLGWLGWSATQAGVNDKWSIGTTGALNGFTHVFRLINKQPSTAENFLINTIPVVNARILGNKVQFGGWVYTHSMSTGGIRFYARFRGKNAAGAEVMRYANAGAENDIRGRGWEWITFEFNDWEGMTSLDEVRITANCLKGSNGEACVTGVMMKVSEVSSQWTPSPLDFEELASDAGVLTKGTLAAERLYGQTIDGNRANFVNLNATNISTGTIHADRIGANSINTSKLQANSVTAEKVAANAVTADKIAANAVNASKIQANSVTADKVAANAITAQKIAANAITADKLHVLAKSLVANTSITGNDSTGWQVSKHATSTAGLRSSSNMGDVLVHTFTTADHDTPTLYHSEFFEVDPNQTYKFSIGMFVEKNEREGSQYFGLQAYDKNQKELPIQPLNPTNGALSGTPRTNPYFWSGTGTVGRWQFMDGYAVAAQSGANEAPQGREIQSSYRLHHATKFLRMRFYSGYYPKAKNKEASILWHSPSVTAVDSGAIVADRISAGTIDANKVNVTNLKANNITSGTMTADRINGGTINAANTNIINLKAGNITSGTIDAAKINVINMNASNITTGMLNVGGTQIAKGTDFMQKGWKPLRASIAHSINENYLITGGAQAKEEFVYLPRFDLNGGGSEKVTLAFEYNVDANYVALPEIFLLASKSPTESLIDSVNHDYVHVLAGGEKPEDIGGNWKRVTKTFTLQNDIKSAVLRLDHNGSKDGKTCNYRYRRVMLNYGSVALTWSPHTEESIGIGAITADKIRAGTITTYKLTVGDFTNLCPNPTFDGGSREEWDRGTVVAATAAEVPKGKPAPTAHVFKQAERDSYCGQYFPVRSGERFWVEAAAATTTSKHEYGVGLQFQKADGTYIWNATARRKPTANWDLVGAEIIVPDGAVRARTFAQINATADFGAWYVTNIAVRRRVDSSLVVDGSIHAGKIAANAITTDKIAANAINASKIAANSIDAGKITAGSITTEKIAAAGITADKITSGILDANRVQVKNLNASVITAGTMSADRITGGTINATNTNIINLKAQNIAGGTINADNVTISNGRVTIGKTGVQVTEADFLVKDAKTGLTHSLQAQTNLIGDHSFEMLSADGDIWNQIYRFINWEFITENDSYQKWARVGSPRMVDGYNTDAPDDASAFGRKAVLVNSSAYVFQDIHAKANKKYSISFHASKPFYIGAGAPQVQVEYLKNGSVIGSEVKNFAIPSTPAGEFVRYGFTITAPATLNHERSNRVRLRFRVNGAEHVLIDGVQAVMSDKPVPYDSEDSIWMMSNARLTPVRMQLRNLMMQGNTRVEGGGLSIAGRNINGVGFEMSEILRLWGKMVDVRGSYVSAEGFQSTASRPAGVDRMLWIGWHGDAGNAIYVHTGGSWKAAVRL</sequence>
<evidence type="ECO:0000313" key="5">
    <source>
        <dbReference type="Proteomes" id="UP001060566"/>
    </source>
</evidence>